<dbReference type="Proteomes" id="UP000325434">
    <property type="component" value="Unassembled WGS sequence"/>
</dbReference>
<dbReference type="InterPro" id="IPR029063">
    <property type="entry name" value="SAM-dependent_MTases_sf"/>
</dbReference>
<dbReference type="AlphaFoldDB" id="A0A5N6GK12"/>
<dbReference type="EMBL" id="ML734665">
    <property type="protein sequence ID" value="KAB8242348.1"/>
    <property type="molecule type" value="Genomic_DNA"/>
</dbReference>
<sequence>MKIGLLVLRGDPVEKLILPLNQGPSVVDLSSYIPPSRHQFETRYISKSEAEAGIDRICKDEFDMCLNYMTVESCDDVSTVAAITRYLEAKDITLLNSPCLTHITDAGEETRRFRIPIKAHELNLEDLRGKKWLTLAMDMGREAMSFSPGQFTSSMCLDQEDLHSTSTDFTWVTEDPLKSMLRSMALDVLKASSGGFVCVEASLQAQADSMYLEGLLCTPRAFYREKHSTYEDVVIEQEFPGGHLAFLDMLITSKQIRSGQDHARNQHLAGVYDSFAPRYHAARANTGLSRMQEDMSRDYDFSGTVLDLACGNGEFGATLHENGVSAKVTGIDVSEGMTRSSYIQDHYERPLLIGPMDELIMGMPEFDHVVCFAAFQFLDPVHLTACLARMFMVAQKSVTAIHEDLSDAYIEDMKKRNGELCSNFNHISTLEEFGVPNGWQQVLMQRFPLYENPNLGETVYGFAIRFERA</sequence>
<organism evidence="2">
    <name type="scientific">Aspergillus flavus</name>
    <dbReference type="NCBI Taxonomy" id="5059"/>
    <lineage>
        <taxon>Eukaryota</taxon>
        <taxon>Fungi</taxon>
        <taxon>Dikarya</taxon>
        <taxon>Ascomycota</taxon>
        <taxon>Pezizomycotina</taxon>
        <taxon>Eurotiomycetes</taxon>
        <taxon>Eurotiomycetidae</taxon>
        <taxon>Eurotiales</taxon>
        <taxon>Aspergillaceae</taxon>
        <taxon>Aspergillus</taxon>
        <taxon>Aspergillus subgen. Circumdati</taxon>
    </lineage>
</organism>
<dbReference type="InterPro" id="IPR041698">
    <property type="entry name" value="Methyltransf_25"/>
</dbReference>
<protein>
    <recommendedName>
        <fullName evidence="1">Methyltransferase domain-containing protein</fullName>
    </recommendedName>
</protein>
<evidence type="ECO:0000259" key="1">
    <source>
        <dbReference type="Pfam" id="PF13649"/>
    </source>
</evidence>
<proteinExistence type="predicted"/>
<gene>
    <name evidence="2" type="ORF">BDV35DRAFT_29131</name>
</gene>
<evidence type="ECO:0000313" key="2">
    <source>
        <dbReference type="EMBL" id="KAB8242348.1"/>
    </source>
</evidence>
<feature type="domain" description="Methyltransferase" evidence="1">
    <location>
        <begin position="305"/>
        <end position="393"/>
    </location>
</feature>
<accession>A0A5N6GK12</accession>
<reference evidence="2" key="1">
    <citation type="submission" date="2019-04" db="EMBL/GenBank/DDBJ databases">
        <title>Friends and foes A comparative genomics study of 23 Aspergillus species from section Flavi.</title>
        <authorList>
            <consortium name="DOE Joint Genome Institute"/>
            <person name="Kjaerbolling I."/>
            <person name="Vesth T."/>
            <person name="Frisvad J.C."/>
            <person name="Nybo J.L."/>
            <person name="Theobald S."/>
            <person name="Kildgaard S."/>
            <person name="Isbrandt T."/>
            <person name="Kuo A."/>
            <person name="Sato A."/>
            <person name="Lyhne E.K."/>
            <person name="Kogle M.E."/>
            <person name="Wiebenga A."/>
            <person name="Kun R.S."/>
            <person name="Lubbers R.J."/>
            <person name="Makela M.R."/>
            <person name="Barry K."/>
            <person name="Chovatia M."/>
            <person name="Clum A."/>
            <person name="Daum C."/>
            <person name="Haridas S."/>
            <person name="He G."/>
            <person name="LaButti K."/>
            <person name="Lipzen A."/>
            <person name="Mondo S."/>
            <person name="Riley R."/>
            <person name="Salamov A."/>
            <person name="Simmons B.A."/>
            <person name="Magnuson J.K."/>
            <person name="Henrissat B."/>
            <person name="Mortensen U.H."/>
            <person name="Larsen T.O."/>
            <person name="Devries R.P."/>
            <person name="Grigoriev I.V."/>
            <person name="Machida M."/>
            <person name="Baker S.E."/>
            <person name="Andersen M.R."/>
        </authorList>
    </citation>
    <scope>NUCLEOTIDE SEQUENCE [LARGE SCALE GENOMIC DNA]</scope>
    <source>
        <strain evidence="2">CBS 121.62</strain>
    </source>
</reference>
<name>A0A5N6GK12_ASPFL</name>
<dbReference type="CDD" id="cd02440">
    <property type="entry name" value="AdoMet_MTases"/>
    <property type="match status" value="1"/>
</dbReference>
<dbReference type="SUPFAM" id="SSF53335">
    <property type="entry name" value="S-adenosyl-L-methionine-dependent methyltransferases"/>
    <property type="match status" value="1"/>
</dbReference>
<dbReference type="Gene3D" id="3.40.50.150">
    <property type="entry name" value="Vaccinia Virus protein VP39"/>
    <property type="match status" value="1"/>
</dbReference>
<dbReference type="Pfam" id="PF13649">
    <property type="entry name" value="Methyltransf_25"/>
    <property type="match status" value="1"/>
</dbReference>